<keyword evidence="3 5" id="KW-0133">Cell shape</keyword>
<evidence type="ECO:0000313" key="8">
    <source>
        <dbReference type="Proteomes" id="UP000283077"/>
    </source>
</evidence>
<comment type="function">
    <text evidence="5">Involved in formation and maintenance of cell shape.</text>
</comment>
<dbReference type="NCBIfam" id="TIGR00219">
    <property type="entry name" value="mreC"/>
    <property type="match status" value="1"/>
</dbReference>
<dbReference type="Pfam" id="PF04085">
    <property type="entry name" value="MreC"/>
    <property type="match status" value="1"/>
</dbReference>
<sequence>MKPFFDRGPSLPLRLFIALLCSVGLITLDHYTDSSVQLRSYLTATVSPLFYLANMPQDMVFGASEQFMSQQKLIEENSRLKDTLLLQNGQLQRLQFLQQENDKLRALLGTSPVTEGQRLIAEVLAVYSHPFSHQIVLNKGSKDGVTNGQPIIDDLGVLGQVVSVGPSSSRALLIADNTHAMSVRVERTGLSAVAEGIGQSDALRLIHLPHSTDVEVGDRLLTSGLDGVFPEGYPVARIIKVQRDARQPFLQVLAEPYAKLDRIRYALLVWPHQGTSQIDPKILEEMTPPEQGQD</sequence>
<evidence type="ECO:0000313" key="7">
    <source>
        <dbReference type="EMBL" id="RVU33071.1"/>
    </source>
</evidence>
<dbReference type="PANTHER" id="PTHR34138:SF1">
    <property type="entry name" value="CELL SHAPE-DETERMINING PROTEIN MREC"/>
    <property type="match status" value="1"/>
</dbReference>
<evidence type="ECO:0000256" key="2">
    <source>
        <dbReference type="ARBA" id="ARBA00013855"/>
    </source>
</evidence>
<dbReference type="InterPro" id="IPR007221">
    <property type="entry name" value="MreC"/>
</dbReference>
<dbReference type="Gene3D" id="2.40.10.340">
    <property type="entry name" value="Rod shape-determining protein MreC, domain 1"/>
    <property type="match status" value="1"/>
</dbReference>
<dbReference type="EMBL" id="SACS01000028">
    <property type="protein sequence ID" value="RVU33071.1"/>
    <property type="molecule type" value="Genomic_DNA"/>
</dbReference>
<dbReference type="Proteomes" id="UP000283077">
    <property type="component" value="Unassembled WGS sequence"/>
</dbReference>
<dbReference type="InterPro" id="IPR042177">
    <property type="entry name" value="Cell/Rod_1"/>
</dbReference>
<dbReference type="PIRSF" id="PIRSF038471">
    <property type="entry name" value="MreC"/>
    <property type="match status" value="1"/>
</dbReference>
<evidence type="ECO:0000256" key="1">
    <source>
        <dbReference type="ARBA" id="ARBA00009369"/>
    </source>
</evidence>
<comment type="caution">
    <text evidence="7">The sequence shown here is derived from an EMBL/GenBank/DDBJ whole genome shotgun (WGS) entry which is preliminary data.</text>
</comment>
<keyword evidence="8" id="KW-1185">Reference proteome</keyword>
<evidence type="ECO:0000256" key="4">
    <source>
        <dbReference type="ARBA" id="ARBA00032089"/>
    </source>
</evidence>
<dbReference type="OrthoDB" id="9808025at2"/>
<proteinExistence type="inferred from homology"/>
<gene>
    <name evidence="7" type="primary">mreC</name>
    <name evidence="7" type="ORF">EOE67_18535</name>
</gene>
<dbReference type="InterPro" id="IPR042175">
    <property type="entry name" value="Cell/Rod_MreC_2"/>
</dbReference>
<protein>
    <recommendedName>
        <fullName evidence="2 5">Cell shape-determining protein MreC</fullName>
    </recommendedName>
    <alternativeName>
        <fullName evidence="4 5">Cell shape protein MreC</fullName>
    </alternativeName>
</protein>
<dbReference type="InterPro" id="IPR055342">
    <property type="entry name" value="MreC_beta-barrel_core"/>
</dbReference>
<dbReference type="Gene3D" id="2.40.10.350">
    <property type="entry name" value="Rod shape-determining protein MreC, domain 2"/>
    <property type="match status" value="1"/>
</dbReference>
<comment type="similarity">
    <text evidence="1 5">Belongs to the MreC family.</text>
</comment>
<organism evidence="7 8">
    <name type="scientific">Rheinheimera riviphila</name>
    <dbReference type="NCBI Taxonomy" id="1834037"/>
    <lineage>
        <taxon>Bacteria</taxon>
        <taxon>Pseudomonadati</taxon>
        <taxon>Pseudomonadota</taxon>
        <taxon>Gammaproteobacteria</taxon>
        <taxon>Chromatiales</taxon>
        <taxon>Chromatiaceae</taxon>
        <taxon>Rheinheimera</taxon>
    </lineage>
</organism>
<dbReference type="PANTHER" id="PTHR34138">
    <property type="entry name" value="CELL SHAPE-DETERMINING PROTEIN MREC"/>
    <property type="match status" value="1"/>
</dbReference>
<evidence type="ECO:0000259" key="6">
    <source>
        <dbReference type="Pfam" id="PF04085"/>
    </source>
</evidence>
<dbReference type="GO" id="GO:0005886">
    <property type="term" value="C:plasma membrane"/>
    <property type="evidence" value="ECO:0007669"/>
    <property type="project" value="TreeGrafter"/>
</dbReference>
<accession>A0A437QEY5</accession>
<evidence type="ECO:0000256" key="3">
    <source>
        <dbReference type="ARBA" id="ARBA00022960"/>
    </source>
</evidence>
<name>A0A437QEY5_9GAMM</name>
<dbReference type="GO" id="GO:0008360">
    <property type="term" value="P:regulation of cell shape"/>
    <property type="evidence" value="ECO:0007669"/>
    <property type="project" value="UniProtKB-KW"/>
</dbReference>
<feature type="domain" description="Rod shape-determining protein MreC beta-barrel core" evidence="6">
    <location>
        <begin position="123"/>
        <end position="270"/>
    </location>
</feature>
<dbReference type="RefSeq" id="WP_127700825.1">
    <property type="nucleotide sequence ID" value="NZ_SACS01000028.1"/>
</dbReference>
<dbReference type="AlphaFoldDB" id="A0A437QEY5"/>
<reference evidence="7 8" key="1">
    <citation type="submission" date="2019-01" db="EMBL/GenBank/DDBJ databases">
        <authorList>
            <person name="Chen W.-M."/>
        </authorList>
    </citation>
    <scope>NUCLEOTIDE SEQUENCE [LARGE SCALE GENOMIC DNA]</scope>
    <source>
        <strain evidence="7 8">KYPC3</strain>
    </source>
</reference>
<evidence type="ECO:0000256" key="5">
    <source>
        <dbReference type="PIRNR" id="PIRNR038471"/>
    </source>
</evidence>